<keyword evidence="1" id="KW-0732">Signal</keyword>
<dbReference type="EMBL" id="CAJNOJ010000008">
    <property type="protein sequence ID" value="CAF0769953.1"/>
    <property type="molecule type" value="Genomic_DNA"/>
</dbReference>
<name>A0A813QPX5_ADIRI</name>
<proteinExistence type="predicted"/>
<evidence type="ECO:0000313" key="2">
    <source>
        <dbReference type="EMBL" id="CAF0769953.1"/>
    </source>
</evidence>
<feature type="signal peptide" evidence="1">
    <location>
        <begin position="1"/>
        <end position="22"/>
    </location>
</feature>
<evidence type="ECO:0000313" key="5">
    <source>
        <dbReference type="Proteomes" id="UP000663852"/>
    </source>
</evidence>
<accession>A0A813QPX5</accession>
<dbReference type="EMBL" id="CAJNOR010000680">
    <property type="protein sequence ID" value="CAF0979864.1"/>
    <property type="molecule type" value="Genomic_DNA"/>
</dbReference>
<organism evidence="2 5">
    <name type="scientific">Adineta ricciae</name>
    <name type="common">Rotifer</name>
    <dbReference type="NCBI Taxonomy" id="249248"/>
    <lineage>
        <taxon>Eukaryota</taxon>
        <taxon>Metazoa</taxon>
        <taxon>Spiralia</taxon>
        <taxon>Gnathifera</taxon>
        <taxon>Rotifera</taxon>
        <taxon>Eurotatoria</taxon>
        <taxon>Bdelloidea</taxon>
        <taxon>Adinetida</taxon>
        <taxon>Adinetidae</taxon>
        <taxon>Adineta</taxon>
    </lineage>
</organism>
<dbReference type="Proteomes" id="UP000663852">
    <property type="component" value="Unassembled WGS sequence"/>
</dbReference>
<comment type="caution">
    <text evidence="2">The sequence shown here is derived from an EMBL/GenBank/DDBJ whole genome shotgun (WGS) entry which is preliminary data.</text>
</comment>
<evidence type="ECO:0000313" key="4">
    <source>
        <dbReference type="Proteomes" id="UP000663828"/>
    </source>
</evidence>
<sequence length="86" mass="10189">MTYAKFLLLILLINIVCGPSDGASINKRKAKKLLRPMLPEHDNRYVWFTRDIHEDTNIEQHHSEEQRLNKVSSEHLLNILLNNRRQ</sequence>
<evidence type="ECO:0000256" key="1">
    <source>
        <dbReference type="SAM" id="SignalP"/>
    </source>
</evidence>
<protein>
    <submittedName>
        <fullName evidence="2">Uncharacterized protein</fullName>
    </submittedName>
</protein>
<keyword evidence="4" id="KW-1185">Reference proteome</keyword>
<dbReference type="Proteomes" id="UP000663828">
    <property type="component" value="Unassembled WGS sequence"/>
</dbReference>
<evidence type="ECO:0000313" key="3">
    <source>
        <dbReference type="EMBL" id="CAF0979864.1"/>
    </source>
</evidence>
<dbReference type="AlphaFoldDB" id="A0A813QPX5"/>
<reference evidence="2" key="1">
    <citation type="submission" date="2021-02" db="EMBL/GenBank/DDBJ databases">
        <authorList>
            <person name="Nowell W R."/>
        </authorList>
    </citation>
    <scope>NUCLEOTIDE SEQUENCE</scope>
</reference>
<feature type="chain" id="PRO_5035597141" evidence="1">
    <location>
        <begin position="23"/>
        <end position="86"/>
    </location>
</feature>
<gene>
    <name evidence="2" type="ORF">EDS130_LOCUS3252</name>
    <name evidence="3" type="ORF">XAT740_LOCUS12123</name>
</gene>
<dbReference type="OrthoDB" id="9979706at2759"/>